<dbReference type="PANTHER" id="PTHR31001">
    <property type="entry name" value="UNCHARACTERIZED TRANSCRIPTIONAL REGULATORY PROTEIN"/>
    <property type="match status" value="1"/>
</dbReference>
<organism evidence="5 6">
    <name type="scientific">Phialocephala subalpina</name>
    <dbReference type="NCBI Taxonomy" id="576137"/>
    <lineage>
        <taxon>Eukaryota</taxon>
        <taxon>Fungi</taxon>
        <taxon>Dikarya</taxon>
        <taxon>Ascomycota</taxon>
        <taxon>Pezizomycotina</taxon>
        <taxon>Leotiomycetes</taxon>
        <taxon>Helotiales</taxon>
        <taxon>Mollisiaceae</taxon>
        <taxon>Phialocephala</taxon>
        <taxon>Phialocephala fortinii species complex</taxon>
    </lineage>
</organism>
<dbReference type="InterPro" id="IPR001138">
    <property type="entry name" value="Zn2Cys6_DnaBD"/>
</dbReference>
<dbReference type="PROSITE" id="PS50048">
    <property type="entry name" value="ZN2_CY6_FUNGAL_2"/>
    <property type="match status" value="1"/>
</dbReference>
<dbReference type="InterPro" id="IPR007219">
    <property type="entry name" value="XnlR_reg_dom"/>
</dbReference>
<dbReference type="GO" id="GO:0005634">
    <property type="term" value="C:nucleus"/>
    <property type="evidence" value="ECO:0007669"/>
    <property type="project" value="UniProtKB-SubCell"/>
</dbReference>
<evidence type="ECO:0000259" key="4">
    <source>
        <dbReference type="PROSITE" id="PS50048"/>
    </source>
</evidence>
<evidence type="ECO:0000256" key="3">
    <source>
        <dbReference type="ARBA" id="ARBA00023242"/>
    </source>
</evidence>
<dbReference type="PANTHER" id="PTHR31001:SF49">
    <property type="entry name" value="ZN(II)2CYS6 TRANSCRIPTION FACTOR (EUROFUNG)"/>
    <property type="match status" value="1"/>
</dbReference>
<dbReference type="OrthoDB" id="4934715at2759"/>
<evidence type="ECO:0000256" key="2">
    <source>
        <dbReference type="ARBA" id="ARBA00022723"/>
    </source>
</evidence>
<proteinExistence type="predicted"/>
<dbReference type="SMART" id="SM00066">
    <property type="entry name" value="GAL4"/>
    <property type="match status" value="1"/>
</dbReference>
<dbReference type="Pfam" id="PF04082">
    <property type="entry name" value="Fungal_trans"/>
    <property type="match status" value="1"/>
</dbReference>
<keyword evidence="3" id="KW-0539">Nucleus</keyword>
<dbReference type="GO" id="GO:0006351">
    <property type="term" value="P:DNA-templated transcription"/>
    <property type="evidence" value="ECO:0007669"/>
    <property type="project" value="InterPro"/>
</dbReference>
<dbReference type="Proteomes" id="UP000184330">
    <property type="component" value="Unassembled WGS sequence"/>
</dbReference>
<dbReference type="EMBL" id="FJOG01000013">
    <property type="protein sequence ID" value="CZR58897.1"/>
    <property type="molecule type" value="Genomic_DNA"/>
</dbReference>
<gene>
    <name evidence="5" type="ORF">PAC_08789</name>
</gene>
<dbReference type="SUPFAM" id="SSF57701">
    <property type="entry name" value="Zn2/Cys6 DNA-binding domain"/>
    <property type="match status" value="1"/>
</dbReference>
<dbReference type="STRING" id="576137.A0A1L7X1J7"/>
<dbReference type="GO" id="GO:0003677">
    <property type="term" value="F:DNA binding"/>
    <property type="evidence" value="ECO:0007669"/>
    <property type="project" value="InterPro"/>
</dbReference>
<dbReference type="InterPro" id="IPR036864">
    <property type="entry name" value="Zn2-C6_fun-type_DNA-bd_sf"/>
</dbReference>
<protein>
    <submittedName>
        <fullName evidence="5">Related to transcription activator protein acu-15</fullName>
    </submittedName>
</protein>
<evidence type="ECO:0000256" key="1">
    <source>
        <dbReference type="ARBA" id="ARBA00004123"/>
    </source>
</evidence>
<dbReference type="SMART" id="SM00906">
    <property type="entry name" value="Fungal_trans"/>
    <property type="match status" value="1"/>
</dbReference>
<comment type="subcellular location">
    <subcellularLocation>
        <location evidence="1">Nucleus</location>
    </subcellularLocation>
</comment>
<dbReference type="Gene3D" id="4.10.240.10">
    <property type="entry name" value="Zn(2)-C6 fungal-type DNA-binding domain"/>
    <property type="match status" value="1"/>
</dbReference>
<accession>A0A1L7X1J7</accession>
<dbReference type="InterPro" id="IPR050613">
    <property type="entry name" value="Sec_Metabolite_Reg"/>
</dbReference>
<dbReference type="PROSITE" id="PS00463">
    <property type="entry name" value="ZN2_CY6_FUNGAL_1"/>
    <property type="match status" value="1"/>
</dbReference>
<reference evidence="5 6" key="1">
    <citation type="submission" date="2016-03" db="EMBL/GenBank/DDBJ databases">
        <authorList>
            <person name="Ploux O."/>
        </authorList>
    </citation>
    <scope>NUCLEOTIDE SEQUENCE [LARGE SCALE GENOMIC DNA]</scope>
    <source>
        <strain evidence="5 6">UAMH 11012</strain>
    </source>
</reference>
<dbReference type="GO" id="GO:0000981">
    <property type="term" value="F:DNA-binding transcription factor activity, RNA polymerase II-specific"/>
    <property type="evidence" value="ECO:0007669"/>
    <property type="project" value="InterPro"/>
</dbReference>
<keyword evidence="2" id="KW-0479">Metal-binding</keyword>
<dbReference type="CDD" id="cd12148">
    <property type="entry name" value="fungal_TF_MHR"/>
    <property type="match status" value="1"/>
</dbReference>
<sequence length="756" mass="85145">MFMTWAWLHPKVRPQFEPLHRPPPECLSQTSSTRFSRARAIMNNFIGKFRAHKTGSPSQDPSGKVTKRPRESLVCYQCRKSKLRCDRGQPCSSCGRRGEGEACSYRQPPILRLDSNLHAAAEDRLLRLESTVRQLMQTQASPQTSFQSDNGVLPARPVAPATPNLPREPALGLDQLQGEQVDARYVGSTHWMAVLDDIQGLKVLLDSPADIEKAEDPVAFEPSYSGSELIFGTSLGYDIQTILSQSLPPRVEVDRSIALYFRGETFIIPFVHTFCFQRQYQEFWTDTANINPLWLSMLFSICCLASLTGEHRSSQDDLVSRRSIFHEAAAKCLVAGQYHRPQEFAVEALAMYAHCKNLRTLDPSREAGALLGTVIRMAYERGYHRDADSFGTLSVFEAEMRRRFWAAVKQMDLMASFQLGLPSNITLEQCDTKSPRNLLDSDFDEDTQILPASRSENEPSRLLWFIVKDRQMVSFGKVCQDVLSLKEKSESEILQLDDEIRQMHEMTPHVLQTRPLSESITDPAYLVMTRIYVEFIYLKSLCALHRRYMARGNAFSTRTCVDAGKKLVSQFIDMYKEFSPGGQLHAERWMLTNFTMNDFMLGIMVLCLVVHLRRKRGHQNPIIDTATENEALALLEQSHPICMEKSTVSRDALRVSHAIHLTLNNSRLSNAATNTSLPNSPAFPGTSPDANVAAGDVHGVNHASLLLNSRNGHIQGDEAAFGFLDPFNFMGNDIENIDWTMFNLPDPSSMNGPSQI</sequence>
<feature type="domain" description="Zn(2)-C6 fungal-type" evidence="4">
    <location>
        <begin position="74"/>
        <end position="105"/>
    </location>
</feature>
<dbReference type="AlphaFoldDB" id="A0A1L7X1J7"/>
<name>A0A1L7X1J7_9HELO</name>
<evidence type="ECO:0000313" key="5">
    <source>
        <dbReference type="EMBL" id="CZR58897.1"/>
    </source>
</evidence>
<keyword evidence="6" id="KW-1185">Reference proteome</keyword>
<dbReference type="CDD" id="cd00067">
    <property type="entry name" value="GAL4"/>
    <property type="match status" value="1"/>
</dbReference>
<evidence type="ECO:0000313" key="6">
    <source>
        <dbReference type="Proteomes" id="UP000184330"/>
    </source>
</evidence>
<dbReference type="GO" id="GO:0008270">
    <property type="term" value="F:zinc ion binding"/>
    <property type="evidence" value="ECO:0007669"/>
    <property type="project" value="InterPro"/>
</dbReference>
<dbReference type="Pfam" id="PF00172">
    <property type="entry name" value="Zn_clus"/>
    <property type="match status" value="1"/>
</dbReference>